<keyword evidence="6 9" id="KW-0204">Cytolysis</keyword>
<reference evidence="11 12" key="1">
    <citation type="journal article" date="2012" name="FEMS Microbiol. Lett.">
        <title>Isolation of new Pseudomonas tolaasii bacteriophages and genomic investigation of the lytic phage BF7.</title>
        <authorList>
            <person name="Sajben-Nagy E."/>
            <person name="Maroti G."/>
            <person name="Kredics L."/>
            <person name="Horvath B."/>
            <person name="Parducz A."/>
            <person name="Vagvolgyi C."/>
            <person name="Manczinger L."/>
        </authorList>
    </citation>
    <scope>NUCLEOTIDE SEQUENCE [LARGE SCALE GENOMIC DNA]</scope>
</reference>
<dbReference type="HAMAP" id="MF_04110">
    <property type="entry name" value="ENDOLYSIN_T4"/>
    <property type="match status" value="1"/>
</dbReference>
<dbReference type="GeneID" id="11605106"/>
<sequence length="168" mass="18554">MPKFPQVGRLARSAVAVLSISAAGLGFIQHEEGTVNRAYLDSIGKPTICTGHTGPEVRLGLVYSDAQCAELLRTDANSAAAAVKRTIKVPLYQYEFDALVSFCFNVGNTNCTTSTMFKLINQGRYDEAGPQLLRWRYAGGKDCSVRANNCYGVYTRRHNEYALWQGQY</sequence>
<dbReference type="Pfam" id="PF00959">
    <property type="entry name" value="Phage_lysozyme"/>
    <property type="match status" value="1"/>
</dbReference>
<organism evidence="11 12">
    <name type="scientific">Pseudomonas phage Bf7</name>
    <dbReference type="NCBI Taxonomy" id="1100790"/>
    <lineage>
        <taxon>Viruses</taxon>
        <taxon>Duplodnaviria</taxon>
        <taxon>Heunggongvirae</taxon>
        <taxon>Uroviricota</taxon>
        <taxon>Caudoviricetes</taxon>
        <taxon>Autographivirales</taxon>
        <taxon>Autonotataviridae</taxon>
        <taxon>Bifseptvirus</taxon>
        <taxon>Bifseptvirus Bf7</taxon>
    </lineage>
</organism>
<dbReference type="InterPro" id="IPR034690">
    <property type="entry name" value="Endolysin_T4_type"/>
</dbReference>
<evidence type="ECO:0000256" key="3">
    <source>
        <dbReference type="ARBA" id="ARBA00022612"/>
    </source>
</evidence>
<protein>
    <recommendedName>
        <fullName evidence="9">Endolysin</fullName>
        <ecNumber evidence="9">3.2.1.17</ecNumber>
    </recommendedName>
    <alternativeName>
        <fullName evidence="9">Lysis protein</fullName>
    </alternativeName>
    <alternativeName>
        <fullName evidence="9">Lysozyme</fullName>
    </alternativeName>
    <alternativeName>
        <fullName evidence="9">Muramidase</fullName>
    </alternativeName>
</protein>
<feature type="active site" description="Proton donor/acceptor" evidence="9">
    <location>
        <position position="32"/>
    </location>
</feature>
<dbReference type="GO" id="GO:0016998">
    <property type="term" value="P:cell wall macromolecule catabolic process"/>
    <property type="evidence" value="ECO:0007669"/>
    <property type="project" value="InterPro"/>
</dbReference>
<evidence type="ECO:0000256" key="5">
    <source>
        <dbReference type="ARBA" id="ARBA00022801"/>
    </source>
</evidence>
<dbReference type="InterPro" id="IPR002196">
    <property type="entry name" value="Glyco_hydro_24"/>
</dbReference>
<comment type="subcellular location">
    <subcellularLocation>
        <location evidence="9">Host cytoplasm</location>
    </subcellularLocation>
    <text evidence="9">The endolysin is cytoplasmic, but can reach the periplasmic space with the help of the holins which disrupt the host cell membrane.</text>
</comment>
<evidence type="ECO:0000256" key="1">
    <source>
        <dbReference type="ARBA" id="ARBA00000632"/>
    </source>
</evidence>
<evidence type="ECO:0000313" key="12">
    <source>
        <dbReference type="Proteomes" id="UP000007746"/>
    </source>
</evidence>
<keyword evidence="4 9" id="KW-0081">Bacteriolytic enzyme</keyword>
<proteinExistence type="inferred from homology"/>
<evidence type="ECO:0000256" key="8">
    <source>
        <dbReference type="ARBA" id="ARBA00023295"/>
    </source>
</evidence>
<gene>
    <name evidence="11" type="ORF">BF7_00010</name>
</gene>
<dbReference type="InterPro" id="IPR023346">
    <property type="entry name" value="Lysozyme-like_dom_sf"/>
</dbReference>
<evidence type="ECO:0000256" key="10">
    <source>
        <dbReference type="RuleBase" id="RU003788"/>
    </source>
</evidence>
<dbReference type="SUPFAM" id="SSF53955">
    <property type="entry name" value="Lysozyme-like"/>
    <property type="match status" value="1"/>
</dbReference>
<keyword evidence="9" id="KW-1035">Host cytoplasm</keyword>
<dbReference type="InterPro" id="IPR051018">
    <property type="entry name" value="Bacteriophage_GH24"/>
</dbReference>
<keyword evidence="5 9" id="KW-0378">Hydrolase</keyword>
<dbReference type="GO" id="GO:0003796">
    <property type="term" value="F:lysozyme activity"/>
    <property type="evidence" value="ECO:0007669"/>
    <property type="project" value="UniProtKB-UniRule"/>
</dbReference>
<comment type="catalytic activity">
    <reaction evidence="1 9 10">
        <text>Hydrolysis of (1-&gt;4)-beta-linkages between N-acetylmuramic acid and N-acetyl-D-glucosamine residues in a peptidoglycan and between N-acetyl-D-glucosamine residues in chitodextrins.</text>
        <dbReference type="EC" id="3.2.1.17"/>
    </reaction>
</comment>
<dbReference type="Gene3D" id="1.10.530.40">
    <property type="match status" value="1"/>
</dbReference>
<evidence type="ECO:0000313" key="11">
    <source>
        <dbReference type="EMBL" id="AEX65840.1"/>
    </source>
</evidence>
<keyword evidence="3 9" id="KW-1188">Viral release from host cell</keyword>
<keyword evidence="7 9" id="KW-0578">Host cell lysis by virus</keyword>
<keyword evidence="2 9" id="KW-0929">Antimicrobial</keyword>
<evidence type="ECO:0000256" key="6">
    <source>
        <dbReference type="ARBA" id="ARBA00022852"/>
    </source>
</evidence>
<dbReference type="CDD" id="cd16900">
    <property type="entry name" value="endolysin_R21-like"/>
    <property type="match status" value="1"/>
</dbReference>
<comment type="function">
    <text evidence="9">Endolysin with lysozyme activity that degrades host peptidoglycans and participates with the holin and spanin proteins in the sequential events which lead to the programmed host cell lysis releasing the mature viral particles. Once the holin has permeabilized the host cell membrane, the endolysin can reach the periplasm and break down the peptidoglycan layer.</text>
</comment>
<feature type="active site" description="Proton donor/acceptor" evidence="9">
    <location>
        <position position="41"/>
    </location>
</feature>
<dbReference type="PANTHER" id="PTHR38107:SF3">
    <property type="entry name" value="LYSOZYME RRRD-RELATED"/>
    <property type="match status" value="1"/>
</dbReference>
<dbReference type="RefSeq" id="YP_005098158.1">
    <property type="nucleotide sequence ID" value="NC_016764.1"/>
</dbReference>
<dbReference type="PANTHER" id="PTHR38107">
    <property type="match status" value="1"/>
</dbReference>
<evidence type="ECO:0000256" key="9">
    <source>
        <dbReference type="HAMAP-Rule" id="MF_04110"/>
    </source>
</evidence>
<comment type="similarity">
    <text evidence="9 10">Belongs to the glycosyl hydrolase 24 family.</text>
</comment>
<dbReference type="KEGG" id="vg:11605106"/>
<dbReference type="OrthoDB" id="18172at10239"/>
<dbReference type="SMR" id="H2ELT8"/>
<accession>H2ELT8</accession>
<evidence type="ECO:0000256" key="7">
    <source>
        <dbReference type="ARBA" id="ARBA00023142"/>
    </source>
</evidence>
<dbReference type="InterPro" id="IPR023347">
    <property type="entry name" value="Lysozyme_dom_sf"/>
</dbReference>
<dbReference type="GO" id="GO:0009253">
    <property type="term" value="P:peptidoglycan catabolic process"/>
    <property type="evidence" value="ECO:0007669"/>
    <property type="project" value="UniProtKB-UniRule"/>
</dbReference>
<evidence type="ECO:0000256" key="4">
    <source>
        <dbReference type="ARBA" id="ARBA00022638"/>
    </source>
</evidence>
<evidence type="ECO:0000256" key="2">
    <source>
        <dbReference type="ARBA" id="ARBA00022529"/>
    </source>
</evidence>
<dbReference type="GO" id="GO:0030430">
    <property type="term" value="C:host cell cytoplasm"/>
    <property type="evidence" value="ECO:0007669"/>
    <property type="project" value="UniProtKB-SubCell"/>
</dbReference>
<dbReference type="Proteomes" id="UP000007746">
    <property type="component" value="Segment"/>
</dbReference>
<dbReference type="GO" id="GO:0042742">
    <property type="term" value="P:defense response to bacterium"/>
    <property type="evidence" value="ECO:0007669"/>
    <property type="project" value="UniProtKB-KW"/>
</dbReference>
<dbReference type="EC" id="3.2.1.17" evidence="9"/>
<name>H2ELT8_9CAUD</name>
<dbReference type="GO" id="GO:0044659">
    <property type="term" value="P:viral release from host cell by cytolysis"/>
    <property type="evidence" value="ECO:0007669"/>
    <property type="project" value="UniProtKB-UniRule"/>
</dbReference>
<keyword evidence="8 9" id="KW-0326">Glycosidase</keyword>
<dbReference type="EMBL" id="JN991020">
    <property type="protein sequence ID" value="AEX65840.1"/>
    <property type="molecule type" value="Genomic_DNA"/>
</dbReference>
<keyword evidence="12" id="KW-1185">Reference proteome</keyword>